<sequence>MRIINLRRVTADDKKFQSLIVWLEDQKIRRYKIEEREPLRNSPPEKWNEAFVQYLTDLDCPFINSPRPELIDWLLGLAVQLEFSEKQDMYTGDPKTNEQTSALKTNPLDNLDFESNEFKQGVNQLADVLQIPKHPNHLITLEGVCSLLKDKFSEPAVKNASQHQQTQSIPIQFDKLNFGMNFKDPNFSQAANVLRFLFIHDLRNLQTKINECLVSVQALTANPKTDTTLGKVGH</sequence>
<dbReference type="InterPro" id="IPR019265">
    <property type="entry name" value="RTRAF"/>
</dbReference>
<organism evidence="1">
    <name type="scientific">Alona affinis</name>
    <dbReference type="NCBI Taxonomy" id="381656"/>
    <lineage>
        <taxon>Eukaryota</taxon>
        <taxon>Metazoa</taxon>
        <taxon>Ecdysozoa</taxon>
        <taxon>Arthropoda</taxon>
        <taxon>Crustacea</taxon>
        <taxon>Branchiopoda</taxon>
        <taxon>Diplostraca</taxon>
        <taxon>Cladocera</taxon>
        <taxon>Anomopoda</taxon>
        <taxon>Chydoridae</taxon>
        <taxon>Alona</taxon>
    </lineage>
</organism>
<proteinExistence type="predicted"/>
<reference evidence="1" key="1">
    <citation type="submission" date="2021-04" db="EMBL/GenBank/DDBJ databases">
        <authorList>
            <person name="Cornetti L."/>
        </authorList>
    </citation>
    <scope>NUCLEOTIDE SEQUENCE</scope>
</reference>
<accession>A0A9N6WR71</accession>
<dbReference type="Pfam" id="PF10036">
    <property type="entry name" value="RLL"/>
    <property type="match status" value="1"/>
</dbReference>
<protein>
    <submittedName>
        <fullName evidence="1">EOG090X0ARU</fullName>
    </submittedName>
</protein>
<evidence type="ECO:0000313" key="1">
    <source>
        <dbReference type="EMBL" id="CAG4634974.1"/>
    </source>
</evidence>
<dbReference type="EMBL" id="OC978319">
    <property type="protein sequence ID" value="CAG4634974.1"/>
    <property type="molecule type" value="Genomic_DNA"/>
</dbReference>
<dbReference type="PANTHER" id="PTHR15924">
    <property type="entry name" value="CLE"/>
    <property type="match status" value="1"/>
</dbReference>
<dbReference type="AlphaFoldDB" id="A0A9N6WR71"/>
<name>A0A9N6WR71_9CRUS</name>
<gene>
    <name evidence="1" type="primary">EOG090X0ARU</name>
</gene>